<reference evidence="1" key="1">
    <citation type="journal article" date="2015" name="Nature">
        <title>Complex archaea that bridge the gap between prokaryotes and eukaryotes.</title>
        <authorList>
            <person name="Spang A."/>
            <person name="Saw J.H."/>
            <person name="Jorgensen S.L."/>
            <person name="Zaremba-Niedzwiedzka K."/>
            <person name="Martijn J."/>
            <person name="Lind A.E."/>
            <person name="van Eijk R."/>
            <person name="Schleper C."/>
            <person name="Guy L."/>
            <person name="Ettema T.J."/>
        </authorList>
    </citation>
    <scope>NUCLEOTIDE SEQUENCE</scope>
</reference>
<name>A0A0F9U5V1_9ZZZZ</name>
<evidence type="ECO:0000313" key="1">
    <source>
        <dbReference type="EMBL" id="KKN56681.1"/>
    </source>
</evidence>
<sequence>MNKQQIDEFLRLDMNIDKEYDVIRNNGNKQWRLKNEILKLGHDTERKEKKVIDLKKQQYRLKGRTWIKSEVKEEKKETTL</sequence>
<proteinExistence type="predicted"/>
<dbReference type="EMBL" id="LAZR01000835">
    <property type="protein sequence ID" value="KKN56681.1"/>
    <property type="molecule type" value="Genomic_DNA"/>
</dbReference>
<protein>
    <submittedName>
        <fullName evidence="1">Uncharacterized protein</fullName>
    </submittedName>
</protein>
<gene>
    <name evidence="1" type="ORF">LCGC14_0569980</name>
</gene>
<dbReference type="AlphaFoldDB" id="A0A0F9U5V1"/>
<organism evidence="1">
    <name type="scientific">marine sediment metagenome</name>
    <dbReference type="NCBI Taxonomy" id="412755"/>
    <lineage>
        <taxon>unclassified sequences</taxon>
        <taxon>metagenomes</taxon>
        <taxon>ecological metagenomes</taxon>
    </lineage>
</organism>
<accession>A0A0F9U5V1</accession>
<comment type="caution">
    <text evidence="1">The sequence shown here is derived from an EMBL/GenBank/DDBJ whole genome shotgun (WGS) entry which is preliminary data.</text>
</comment>